<feature type="signal peptide" evidence="1">
    <location>
        <begin position="1"/>
        <end position="19"/>
    </location>
</feature>
<evidence type="ECO:0000313" key="3">
    <source>
        <dbReference type="Proteomes" id="UP001258315"/>
    </source>
</evidence>
<proteinExistence type="predicted"/>
<keyword evidence="3" id="KW-1185">Reference proteome</keyword>
<gene>
    <name evidence="2" type="ORF">QE417_001005</name>
</gene>
<accession>A0ABU3GQ75</accession>
<dbReference type="RefSeq" id="WP_311947937.1">
    <property type="nucleotide sequence ID" value="NZ_JAVLVU010000001.1"/>
</dbReference>
<organism evidence="2 3">
    <name type="scientific">Mucilaginibacter terrae</name>
    <dbReference type="NCBI Taxonomy" id="1955052"/>
    <lineage>
        <taxon>Bacteria</taxon>
        <taxon>Pseudomonadati</taxon>
        <taxon>Bacteroidota</taxon>
        <taxon>Sphingobacteriia</taxon>
        <taxon>Sphingobacteriales</taxon>
        <taxon>Sphingobacteriaceae</taxon>
        <taxon>Mucilaginibacter</taxon>
    </lineage>
</organism>
<evidence type="ECO:0000313" key="2">
    <source>
        <dbReference type="EMBL" id="MDT3401933.1"/>
    </source>
</evidence>
<dbReference type="EMBL" id="JAVLVU010000001">
    <property type="protein sequence ID" value="MDT3401933.1"/>
    <property type="molecule type" value="Genomic_DNA"/>
</dbReference>
<name>A0ABU3GQ75_9SPHI</name>
<reference evidence="3" key="1">
    <citation type="submission" date="2023-07" db="EMBL/GenBank/DDBJ databases">
        <title>Functional and genomic diversity of the sorghum phyllosphere microbiome.</title>
        <authorList>
            <person name="Shade A."/>
        </authorList>
    </citation>
    <scope>NUCLEOTIDE SEQUENCE [LARGE SCALE GENOMIC DNA]</scope>
    <source>
        <strain evidence="3">SORGH_AS_0422</strain>
    </source>
</reference>
<keyword evidence="1" id="KW-0732">Signal</keyword>
<feature type="chain" id="PRO_5045056738" evidence="1">
    <location>
        <begin position="20"/>
        <end position="115"/>
    </location>
</feature>
<sequence>MKKIYVLVLLACAVLLQYCATKKESAKIKVPAKITYAANMQGVLQNSCSPCHFPPQGNKTPLNTYAAAVKNVDESIRRINLEPGQRGFMPARHPKLADSVIQVFVKWKADGLLEK</sequence>
<dbReference type="Proteomes" id="UP001258315">
    <property type="component" value="Unassembled WGS sequence"/>
</dbReference>
<evidence type="ECO:0000256" key="1">
    <source>
        <dbReference type="SAM" id="SignalP"/>
    </source>
</evidence>
<protein>
    <submittedName>
        <fullName evidence="2">Membrane protein</fullName>
    </submittedName>
</protein>
<comment type="caution">
    <text evidence="2">The sequence shown here is derived from an EMBL/GenBank/DDBJ whole genome shotgun (WGS) entry which is preliminary data.</text>
</comment>